<feature type="chain" id="PRO_5014931961" description="Solute-binding protein family 3/N-terminal domain-containing protein" evidence="1">
    <location>
        <begin position="39"/>
        <end position="266"/>
    </location>
</feature>
<feature type="domain" description="Solute-binding protein family 3/N-terminal" evidence="2">
    <location>
        <begin position="44"/>
        <end position="258"/>
    </location>
</feature>
<keyword evidence="1" id="KW-0732">Signal</keyword>
<name>A0A2N8KT08_9BURK</name>
<organism evidence="3 4">
    <name type="scientific">Kinneretia aquatilis</name>
    <dbReference type="NCBI Taxonomy" id="2070761"/>
    <lineage>
        <taxon>Bacteria</taxon>
        <taxon>Pseudomonadati</taxon>
        <taxon>Pseudomonadota</taxon>
        <taxon>Betaproteobacteria</taxon>
        <taxon>Burkholderiales</taxon>
        <taxon>Sphaerotilaceae</taxon>
        <taxon>Roseateles</taxon>
    </lineage>
</organism>
<dbReference type="EMBL" id="POSP01000004">
    <property type="protein sequence ID" value="PND36583.1"/>
    <property type="molecule type" value="Genomic_DNA"/>
</dbReference>
<dbReference type="AlphaFoldDB" id="A0A2N8KT08"/>
<dbReference type="PANTHER" id="PTHR38834:SF3">
    <property type="entry name" value="SOLUTE-BINDING PROTEIN FAMILY 3_N-TERMINAL DOMAIN-CONTAINING PROTEIN"/>
    <property type="match status" value="1"/>
</dbReference>
<dbReference type="Proteomes" id="UP000235916">
    <property type="component" value="Unassembled WGS sequence"/>
</dbReference>
<dbReference type="Gene3D" id="3.40.190.10">
    <property type="entry name" value="Periplasmic binding protein-like II"/>
    <property type="match status" value="2"/>
</dbReference>
<evidence type="ECO:0000313" key="4">
    <source>
        <dbReference type="Proteomes" id="UP000235916"/>
    </source>
</evidence>
<reference evidence="3 4" key="1">
    <citation type="submission" date="2018-01" db="EMBL/GenBank/DDBJ databases">
        <title>Draft genome sequence of Paucibacter aquatile CR182 isolated from freshwater of the Nakdong River.</title>
        <authorList>
            <person name="Choi A."/>
            <person name="Chung E.J."/>
        </authorList>
    </citation>
    <scope>NUCLEOTIDE SEQUENCE [LARGE SCALE GENOMIC DNA]</scope>
    <source>
        <strain evidence="3 4">CR182</strain>
    </source>
</reference>
<evidence type="ECO:0000313" key="3">
    <source>
        <dbReference type="EMBL" id="PND36583.1"/>
    </source>
</evidence>
<feature type="signal peptide" evidence="1">
    <location>
        <begin position="1"/>
        <end position="38"/>
    </location>
</feature>
<evidence type="ECO:0000259" key="2">
    <source>
        <dbReference type="Pfam" id="PF00497"/>
    </source>
</evidence>
<dbReference type="Pfam" id="PF00497">
    <property type="entry name" value="SBP_bac_3"/>
    <property type="match status" value="1"/>
</dbReference>
<accession>A0A2N8KT08</accession>
<proteinExistence type="predicted"/>
<dbReference type="OrthoDB" id="8594082at2"/>
<protein>
    <recommendedName>
        <fullName evidence="2">Solute-binding protein family 3/N-terminal domain-containing protein</fullName>
    </recommendedName>
</protein>
<dbReference type="PANTHER" id="PTHR38834">
    <property type="entry name" value="PERIPLASMIC SUBSTRATE BINDING PROTEIN FAMILY 3"/>
    <property type="match status" value="1"/>
</dbReference>
<dbReference type="InterPro" id="IPR001638">
    <property type="entry name" value="Solute-binding_3/MltF_N"/>
</dbReference>
<evidence type="ECO:0000256" key="1">
    <source>
        <dbReference type="SAM" id="SignalP"/>
    </source>
</evidence>
<keyword evidence="4" id="KW-1185">Reference proteome</keyword>
<gene>
    <name evidence="3" type="ORF">C1O66_23225</name>
</gene>
<dbReference type="RefSeq" id="WP_102770354.1">
    <property type="nucleotide sequence ID" value="NZ_POSP01000004.1"/>
</dbReference>
<dbReference type="SUPFAM" id="SSF53850">
    <property type="entry name" value="Periplasmic binding protein-like II"/>
    <property type="match status" value="1"/>
</dbReference>
<sequence length="266" mass="30352">MFLRFGFWRQACRHTARPCRWLLCLLMVAIGPTLPAQAQQRLLSEEFAPINFSENGEAKGLAVEVVQEIQRRLKKELPIEFQPWARAYREVQLGGETALFSMARTPGRERLFKWVGPVVTFYSSIYAPARGGLRLRSMDDAKRAKSVLVVRDWYTSEELSQLGFRNLVSVADPQAAIRMLLAQRADYFATERLSMPKIMAQAGVPEDALEIVYSYASAEGYIAFSRDTPDRVVQAWQRALDAMKRDGSFAAIYKRWLPQDSPPIKR</sequence>
<comment type="caution">
    <text evidence="3">The sequence shown here is derived from an EMBL/GenBank/DDBJ whole genome shotgun (WGS) entry which is preliminary data.</text>
</comment>